<feature type="transmembrane region" description="Helical" evidence="1">
    <location>
        <begin position="6"/>
        <end position="25"/>
    </location>
</feature>
<evidence type="ECO:0000256" key="1">
    <source>
        <dbReference type="SAM" id="Phobius"/>
    </source>
</evidence>
<reference evidence="2 3" key="1">
    <citation type="submission" date="2015-11" db="EMBL/GenBank/DDBJ databases">
        <authorList>
            <person name="Zhang Y."/>
            <person name="Guo Z."/>
        </authorList>
    </citation>
    <scope>NUCLEOTIDE SEQUENCE [LARGE SCALE GENOMIC DNA]</scope>
    <source>
        <strain evidence="2 3">KCTC 12086</strain>
    </source>
</reference>
<dbReference type="Proteomes" id="UP000061457">
    <property type="component" value="Chromosome I"/>
</dbReference>
<evidence type="ECO:0000313" key="2">
    <source>
        <dbReference type="EMBL" id="ALO41823.1"/>
    </source>
</evidence>
<dbReference type="PATRIC" id="fig|161398.10.peg.1336"/>
<protein>
    <submittedName>
        <fullName evidence="2">Uncharacterized protein</fullName>
    </submittedName>
</protein>
<evidence type="ECO:0000313" key="3">
    <source>
        <dbReference type="Proteomes" id="UP000061457"/>
    </source>
</evidence>
<dbReference type="RefSeq" id="WP_058029525.1">
    <property type="nucleotide sequence ID" value="NZ_CP013187.1"/>
</dbReference>
<organism evidence="2 3">
    <name type="scientific">Pseudoalteromonas phenolica</name>
    <dbReference type="NCBI Taxonomy" id="161398"/>
    <lineage>
        <taxon>Bacteria</taxon>
        <taxon>Pseudomonadati</taxon>
        <taxon>Pseudomonadota</taxon>
        <taxon>Gammaproteobacteria</taxon>
        <taxon>Alteromonadales</taxon>
        <taxon>Pseudoalteromonadaceae</taxon>
        <taxon>Pseudoalteromonas</taxon>
    </lineage>
</organism>
<sequence length="214" mass="25187">MDIVVKIFQVMFYITGSVIAVLTYIKAKNGLLNSVNTEYQKKVMDRLSILAKEVYDEFDRTSDKFWAKEDQAKEVLHDLHEKIIPYKHEIITKKEMPPGVRLPSKFQELDVFLNEIKSDPFVPRKIREKVVSLLEKRTKTMFSAYMQELDAYKDGLKNGKYWDTLETNHHWFHNKINDRLYQEGCGISQNEEAAHEIRDEIQGYFESFDPIKGS</sequence>
<name>A0A0S2K182_9GAMM</name>
<gene>
    <name evidence="2" type="ORF">PP2015_1311</name>
</gene>
<dbReference type="EMBL" id="CP013187">
    <property type="protein sequence ID" value="ALO41823.1"/>
    <property type="molecule type" value="Genomic_DNA"/>
</dbReference>
<accession>A0A0S2K182</accession>
<keyword evidence="1" id="KW-0472">Membrane</keyword>
<proteinExistence type="predicted"/>
<keyword evidence="1" id="KW-1133">Transmembrane helix</keyword>
<dbReference type="KEGG" id="pphe:PP2015_1311"/>
<dbReference type="OrthoDB" id="9766445at2"/>
<keyword evidence="1" id="KW-0812">Transmembrane</keyword>
<keyword evidence="3" id="KW-1185">Reference proteome</keyword>
<dbReference type="AlphaFoldDB" id="A0A0S2K182"/>